<dbReference type="Gene3D" id="3.40.1130.10">
    <property type="entry name" value="Glycerol-3-phosphate (1)-acyltransferase"/>
    <property type="match status" value="1"/>
</dbReference>
<protein>
    <submittedName>
        <fullName evidence="4">Lysophospholipid acyltransferase family protein</fullName>
    </submittedName>
</protein>
<dbReference type="CDD" id="cd07989">
    <property type="entry name" value="LPLAT_AGPAT-like"/>
    <property type="match status" value="1"/>
</dbReference>
<proteinExistence type="predicted"/>
<sequence>MISPWMAKLIGSLPQGLVKCISDKLLNGYLNKYAAIEVKGMEHLNGVKRPIIFICNHLSNSDALVLGNVLKKEKLIFVAGMKLNDDCLTKLGMSITKTIVIKPNSADKGAISDIVKAVKSGENVLIFPEGTRSRTAAMNRGKKGIVLIQKLTRGRIVPIGICGTEKLLPINDKGMALESFHHAKVTVNIGKKLQIPNKREGEEKHKYEDRVIDFLMCEIAKLLPEKYRGVYNFNEGGKN</sequence>
<accession>A0ABV4DZY4</accession>
<evidence type="ECO:0000313" key="5">
    <source>
        <dbReference type="Proteomes" id="UP001565220"/>
    </source>
</evidence>
<dbReference type="SMART" id="SM00563">
    <property type="entry name" value="PlsC"/>
    <property type="match status" value="1"/>
</dbReference>
<dbReference type="InterPro" id="IPR002123">
    <property type="entry name" value="Plipid/glycerol_acylTrfase"/>
</dbReference>
<name>A0ABV4DZY4_9CLOT</name>
<dbReference type="Pfam" id="PF01553">
    <property type="entry name" value="Acyltransferase"/>
    <property type="match status" value="1"/>
</dbReference>
<dbReference type="PANTHER" id="PTHR10434">
    <property type="entry name" value="1-ACYL-SN-GLYCEROL-3-PHOSPHATE ACYLTRANSFERASE"/>
    <property type="match status" value="1"/>
</dbReference>
<keyword evidence="1" id="KW-0808">Transferase</keyword>
<dbReference type="RefSeq" id="WP_294183321.1">
    <property type="nucleotide sequence ID" value="NZ_JBGFFE010000022.1"/>
</dbReference>
<evidence type="ECO:0000259" key="3">
    <source>
        <dbReference type="SMART" id="SM00563"/>
    </source>
</evidence>
<dbReference type="GO" id="GO:0016746">
    <property type="term" value="F:acyltransferase activity"/>
    <property type="evidence" value="ECO:0007669"/>
    <property type="project" value="UniProtKB-KW"/>
</dbReference>
<organism evidence="4 5">
    <name type="scientific">Clostridium lapidicellarium</name>
    <dbReference type="NCBI Taxonomy" id="3240931"/>
    <lineage>
        <taxon>Bacteria</taxon>
        <taxon>Bacillati</taxon>
        <taxon>Bacillota</taxon>
        <taxon>Clostridia</taxon>
        <taxon>Eubacteriales</taxon>
        <taxon>Clostridiaceae</taxon>
        <taxon>Clostridium</taxon>
    </lineage>
</organism>
<feature type="domain" description="Phospholipid/glycerol acyltransferase" evidence="3">
    <location>
        <begin position="51"/>
        <end position="164"/>
    </location>
</feature>
<dbReference type="EMBL" id="JBGFFE010000022">
    <property type="protein sequence ID" value="MEY8764464.1"/>
    <property type="molecule type" value="Genomic_DNA"/>
</dbReference>
<reference evidence="4 5" key="1">
    <citation type="submission" date="2024-08" db="EMBL/GenBank/DDBJ databases">
        <title>Clostridium lapicellarii sp. nov., and Clostridium renhuaiense sp. nov., two species isolated from the mud in a fermentation cellar used for producing sauce-flavour Chinese liquors.</title>
        <authorList>
            <person name="Yang F."/>
            <person name="Wang H."/>
            <person name="Chen L.Q."/>
            <person name="Zhou N."/>
            <person name="Lu J.J."/>
            <person name="Pu X.X."/>
            <person name="Wan B."/>
            <person name="Wang L."/>
            <person name="Liu S.J."/>
        </authorList>
    </citation>
    <scope>NUCLEOTIDE SEQUENCE [LARGE SCALE GENOMIC DNA]</scope>
    <source>
        <strain evidence="4 5">MT-113</strain>
    </source>
</reference>
<dbReference type="SUPFAM" id="SSF69593">
    <property type="entry name" value="Glycerol-3-phosphate (1)-acyltransferase"/>
    <property type="match status" value="1"/>
</dbReference>
<comment type="caution">
    <text evidence="4">The sequence shown here is derived from an EMBL/GenBank/DDBJ whole genome shotgun (WGS) entry which is preliminary data.</text>
</comment>
<gene>
    <name evidence="4" type="ORF">AB8S09_12565</name>
</gene>
<evidence type="ECO:0000313" key="4">
    <source>
        <dbReference type="EMBL" id="MEY8764464.1"/>
    </source>
</evidence>
<dbReference type="PANTHER" id="PTHR10434:SF40">
    <property type="entry name" value="1-ACYL-SN-GLYCEROL-3-PHOSPHATE ACYLTRANSFERASE"/>
    <property type="match status" value="1"/>
</dbReference>
<dbReference type="Proteomes" id="UP001565220">
    <property type="component" value="Unassembled WGS sequence"/>
</dbReference>
<evidence type="ECO:0000256" key="2">
    <source>
        <dbReference type="ARBA" id="ARBA00023315"/>
    </source>
</evidence>
<keyword evidence="5" id="KW-1185">Reference proteome</keyword>
<keyword evidence="2 4" id="KW-0012">Acyltransferase</keyword>
<evidence type="ECO:0000256" key="1">
    <source>
        <dbReference type="ARBA" id="ARBA00022679"/>
    </source>
</evidence>